<organism evidence="1 2">
    <name type="scientific">Caulobacter zeae</name>
    <dbReference type="NCBI Taxonomy" id="2055137"/>
    <lineage>
        <taxon>Bacteria</taxon>
        <taxon>Pseudomonadati</taxon>
        <taxon>Pseudomonadota</taxon>
        <taxon>Alphaproteobacteria</taxon>
        <taxon>Caulobacterales</taxon>
        <taxon>Caulobacteraceae</taxon>
        <taxon>Caulobacter</taxon>
    </lineage>
</organism>
<reference evidence="1 2" key="1">
    <citation type="submission" date="2017-12" db="EMBL/GenBank/DDBJ databases">
        <title>The genome sequence of Caulobacter sp. 410.</title>
        <authorList>
            <person name="Gao J."/>
            <person name="Mao X."/>
            <person name="Sun J."/>
        </authorList>
    </citation>
    <scope>NUCLEOTIDE SEQUENCE [LARGE SCALE GENOMIC DNA]</scope>
    <source>
        <strain evidence="1 2">410</strain>
    </source>
</reference>
<proteinExistence type="predicted"/>
<comment type="caution">
    <text evidence="1">The sequence shown here is derived from an EMBL/GenBank/DDBJ whole genome shotgun (WGS) entry which is preliminary data.</text>
</comment>
<sequence length="141" mass="16049">MANPFSLLAPALVPSWNFFDVIAASPRVEYALADTRDAALDAWTEFRPRPQRLSPVAILGRLVWNARWNESLYLVSCAERLVEEPTAHGEDEIFRRIAADLAARSDAPRWLSFRLLFVDPTGEREVLYQAAPRLRADIDIR</sequence>
<dbReference type="RefSeq" id="WP_101719114.1">
    <property type="nucleotide sequence ID" value="NZ_PJRS01000034.1"/>
</dbReference>
<dbReference type="EMBL" id="PJRS01000034">
    <property type="protein sequence ID" value="PLR22985.1"/>
    <property type="molecule type" value="Genomic_DNA"/>
</dbReference>
<gene>
    <name evidence="1" type="ORF">SGCZBJ_16660</name>
</gene>
<dbReference type="Proteomes" id="UP000234479">
    <property type="component" value="Unassembled WGS sequence"/>
</dbReference>
<protein>
    <submittedName>
        <fullName evidence="1">Uncharacterized protein</fullName>
    </submittedName>
</protein>
<keyword evidence="2" id="KW-1185">Reference proteome</keyword>
<accession>A0A2N5DA96</accession>
<evidence type="ECO:0000313" key="2">
    <source>
        <dbReference type="Proteomes" id="UP000234479"/>
    </source>
</evidence>
<dbReference type="AlphaFoldDB" id="A0A2N5DA96"/>
<name>A0A2N5DA96_9CAUL</name>
<dbReference type="OrthoDB" id="5702680at2"/>
<evidence type="ECO:0000313" key="1">
    <source>
        <dbReference type="EMBL" id="PLR22985.1"/>
    </source>
</evidence>